<dbReference type="Gene3D" id="2.160.10.10">
    <property type="entry name" value="Hexapeptide repeat proteins"/>
    <property type="match status" value="1"/>
</dbReference>
<reference evidence="7" key="2">
    <citation type="submission" date="2023-05" db="EMBL/GenBank/DDBJ databases">
        <authorList>
            <consortium name="Lawrence Berkeley National Laboratory"/>
            <person name="Steindorff A."/>
            <person name="Hensen N."/>
            <person name="Bonometti L."/>
            <person name="Westerberg I."/>
            <person name="Brannstrom I.O."/>
            <person name="Guillou S."/>
            <person name="Cros-Aarteil S."/>
            <person name="Calhoun S."/>
            <person name="Haridas S."/>
            <person name="Kuo A."/>
            <person name="Mondo S."/>
            <person name="Pangilinan J."/>
            <person name="Riley R."/>
            <person name="Labutti K."/>
            <person name="Andreopoulos B."/>
            <person name="Lipzen A."/>
            <person name="Chen C."/>
            <person name="Yanf M."/>
            <person name="Daum C."/>
            <person name="Ng V."/>
            <person name="Clum A."/>
            <person name="Ohm R."/>
            <person name="Martin F."/>
            <person name="Silar P."/>
            <person name="Natvig D."/>
            <person name="Lalanne C."/>
            <person name="Gautier V."/>
            <person name="Ament-Velasquez S.L."/>
            <person name="Kruys A."/>
            <person name="Hutchinson M.I."/>
            <person name="Powell A.J."/>
            <person name="Barry K."/>
            <person name="Miller A.N."/>
            <person name="Grigoriev I.V."/>
            <person name="Debuchy R."/>
            <person name="Gladieux P."/>
            <person name="Thoren M.H."/>
            <person name="Johannesson H."/>
        </authorList>
    </citation>
    <scope>NUCLEOTIDE SEQUENCE</scope>
    <source>
        <strain evidence="7">CBS 508.74</strain>
    </source>
</reference>
<dbReference type="Proteomes" id="UP001302812">
    <property type="component" value="Unassembled WGS sequence"/>
</dbReference>
<dbReference type="GO" id="GO:0005869">
    <property type="term" value="C:dynactin complex"/>
    <property type="evidence" value="ECO:0007669"/>
    <property type="project" value="InterPro"/>
</dbReference>
<comment type="subcellular location">
    <subcellularLocation>
        <location evidence="1">Cytoplasm</location>
        <location evidence="1">Cytoskeleton</location>
    </subcellularLocation>
</comment>
<dbReference type="SUPFAM" id="SSF51161">
    <property type="entry name" value="Trimeric LpxA-like enzymes"/>
    <property type="match status" value="1"/>
</dbReference>
<dbReference type="EMBL" id="MU853367">
    <property type="protein sequence ID" value="KAK4108003.1"/>
    <property type="molecule type" value="Genomic_DNA"/>
</dbReference>
<dbReference type="GO" id="GO:0007052">
    <property type="term" value="P:mitotic spindle organization"/>
    <property type="evidence" value="ECO:0007669"/>
    <property type="project" value="TreeGrafter"/>
</dbReference>
<accession>A0AAN6QD66</accession>
<protein>
    <recommendedName>
        <fullName evidence="3">Dynactin subunit 6</fullName>
    </recommendedName>
</protein>
<dbReference type="Pfam" id="PF00132">
    <property type="entry name" value="Hexapep"/>
    <property type="match status" value="1"/>
</dbReference>
<gene>
    <name evidence="7" type="ORF">N656DRAFT_459601</name>
</gene>
<evidence type="ECO:0000256" key="2">
    <source>
        <dbReference type="ARBA" id="ARBA00007719"/>
    </source>
</evidence>
<name>A0AAN6QD66_9PEZI</name>
<dbReference type="InterPro" id="IPR001451">
    <property type="entry name" value="Hexapep"/>
</dbReference>
<dbReference type="InterPro" id="IPR027777">
    <property type="entry name" value="DCTN6"/>
</dbReference>
<evidence type="ECO:0000256" key="4">
    <source>
        <dbReference type="ARBA" id="ARBA00022490"/>
    </source>
</evidence>
<dbReference type="AlphaFoldDB" id="A0AAN6QD66"/>
<dbReference type="RefSeq" id="XP_064665573.1">
    <property type="nucleotide sequence ID" value="XM_064809714.1"/>
</dbReference>
<organism evidence="7 8">
    <name type="scientific">Canariomyces notabilis</name>
    <dbReference type="NCBI Taxonomy" id="2074819"/>
    <lineage>
        <taxon>Eukaryota</taxon>
        <taxon>Fungi</taxon>
        <taxon>Dikarya</taxon>
        <taxon>Ascomycota</taxon>
        <taxon>Pezizomycotina</taxon>
        <taxon>Sordariomycetes</taxon>
        <taxon>Sordariomycetidae</taxon>
        <taxon>Sordariales</taxon>
        <taxon>Chaetomiaceae</taxon>
        <taxon>Canariomyces</taxon>
    </lineage>
</organism>
<evidence type="ECO:0000256" key="5">
    <source>
        <dbReference type="ARBA" id="ARBA00023212"/>
    </source>
</evidence>
<dbReference type="GeneID" id="89933838"/>
<evidence type="ECO:0000256" key="1">
    <source>
        <dbReference type="ARBA" id="ARBA00004245"/>
    </source>
</evidence>
<reference evidence="7" key="1">
    <citation type="journal article" date="2023" name="Mol. Phylogenet. Evol.">
        <title>Genome-scale phylogeny and comparative genomics of the fungal order Sordariales.</title>
        <authorList>
            <person name="Hensen N."/>
            <person name="Bonometti L."/>
            <person name="Westerberg I."/>
            <person name="Brannstrom I.O."/>
            <person name="Guillou S."/>
            <person name="Cros-Aarteil S."/>
            <person name="Calhoun S."/>
            <person name="Haridas S."/>
            <person name="Kuo A."/>
            <person name="Mondo S."/>
            <person name="Pangilinan J."/>
            <person name="Riley R."/>
            <person name="LaButti K."/>
            <person name="Andreopoulos B."/>
            <person name="Lipzen A."/>
            <person name="Chen C."/>
            <person name="Yan M."/>
            <person name="Daum C."/>
            <person name="Ng V."/>
            <person name="Clum A."/>
            <person name="Steindorff A."/>
            <person name="Ohm R.A."/>
            <person name="Martin F."/>
            <person name="Silar P."/>
            <person name="Natvig D.O."/>
            <person name="Lalanne C."/>
            <person name="Gautier V."/>
            <person name="Ament-Velasquez S.L."/>
            <person name="Kruys A."/>
            <person name="Hutchinson M.I."/>
            <person name="Powell A.J."/>
            <person name="Barry K."/>
            <person name="Miller A.N."/>
            <person name="Grigoriev I.V."/>
            <person name="Debuchy R."/>
            <person name="Gladieux P."/>
            <person name="Hiltunen Thoren M."/>
            <person name="Johannesson H."/>
        </authorList>
    </citation>
    <scope>NUCLEOTIDE SEQUENCE</scope>
    <source>
        <strain evidence="7">CBS 508.74</strain>
    </source>
</reference>
<comment type="similarity">
    <text evidence="2">Belongs to the dynactin subunits 5/6 family. Dynactin subunit 6 subfamily.</text>
</comment>
<sequence>MTSYCRPAILSPKVQQGESKQSFPHCIKQPCSFPKIPQGRLLKSQRKITMSSKRHSIVPPVSQSGPKPPVQFSSSITISDSALLTGTNLIAISSESVIHPRAKLDSLAGRINIGRRCVVHERSVVGAVGTSGRITEAAVTLGDYVTVEVGASIEAGDTVIGDGTTVGVGAKVGAGAVIGKHCTLTPHTEIAAGEVVPDFTVVYSNGLRRPDRRGIAELKNKGQIRQIDVLRRMIPSNPAKFD</sequence>
<comment type="function">
    <text evidence="6">Part of the dynactin complex that activates the molecular motor dynein for ultra-processive transport along microtubules.</text>
</comment>
<keyword evidence="5" id="KW-0206">Cytoskeleton</keyword>
<evidence type="ECO:0000313" key="7">
    <source>
        <dbReference type="EMBL" id="KAK4108003.1"/>
    </source>
</evidence>
<dbReference type="GO" id="GO:0070840">
    <property type="term" value="F:dynein complex binding"/>
    <property type="evidence" value="ECO:0007669"/>
    <property type="project" value="TreeGrafter"/>
</dbReference>
<keyword evidence="8" id="KW-1185">Reference proteome</keyword>
<dbReference type="PANTHER" id="PTHR13072">
    <property type="entry name" value="DYNACTIN 6"/>
    <property type="match status" value="1"/>
</dbReference>
<proteinExistence type="inferred from homology"/>
<dbReference type="InterPro" id="IPR011004">
    <property type="entry name" value="Trimer_LpxA-like_sf"/>
</dbReference>
<evidence type="ECO:0000256" key="3">
    <source>
        <dbReference type="ARBA" id="ARBA00016573"/>
    </source>
</evidence>
<keyword evidence="4" id="KW-0963">Cytoplasm</keyword>
<evidence type="ECO:0000256" key="6">
    <source>
        <dbReference type="ARBA" id="ARBA00034687"/>
    </source>
</evidence>
<dbReference type="PANTHER" id="PTHR13072:SF0">
    <property type="entry name" value="DYNACTIN SUBUNIT 6"/>
    <property type="match status" value="1"/>
</dbReference>
<comment type="caution">
    <text evidence="7">The sequence shown here is derived from an EMBL/GenBank/DDBJ whole genome shotgun (WGS) entry which is preliminary data.</text>
</comment>
<evidence type="ECO:0000313" key="8">
    <source>
        <dbReference type="Proteomes" id="UP001302812"/>
    </source>
</evidence>